<dbReference type="FunFam" id="3.30.160.60:FF:001818">
    <property type="entry name" value="GDNF-inducible zinc finger protein 1 isoform X1"/>
    <property type="match status" value="1"/>
</dbReference>
<feature type="domain" description="C2H2-type" evidence="6">
    <location>
        <begin position="207"/>
        <end position="234"/>
    </location>
</feature>
<dbReference type="InterPro" id="IPR013087">
    <property type="entry name" value="Znf_C2H2_type"/>
</dbReference>
<evidence type="ECO:0000313" key="8">
    <source>
        <dbReference type="Proteomes" id="UP000410492"/>
    </source>
</evidence>
<proteinExistence type="predicted"/>
<feature type="domain" description="C2H2-type" evidence="6">
    <location>
        <begin position="263"/>
        <end position="290"/>
    </location>
</feature>
<keyword evidence="1" id="KW-0479">Metal-binding</keyword>
<dbReference type="OrthoDB" id="6077919at2759"/>
<dbReference type="InterPro" id="IPR036236">
    <property type="entry name" value="Znf_C2H2_sf"/>
</dbReference>
<evidence type="ECO:0000256" key="3">
    <source>
        <dbReference type="ARBA" id="ARBA00022771"/>
    </source>
</evidence>
<reference evidence="7 8" key="1">
    <citation type="submission" date="2019-01" db="EMBL/GenBank/DDBJ databases">
        <authorList>
            <person name="Sayadi A."/>
        </authorList>
    </citation>
    <scope>NUCLEOTIDE SEQUENCE [LARGE SCALE GENOMIC DNA]</scope>
</reference>
<dbReference type="GO" id="GO:0008270">
    <property type="term" value="F:zinc ion binding"/>
    <property type="evidence" value="ECO:0007669"/>
    <property type="project" value="UniProtKB-KW"/>
</dbReference>
<keyword evidence="3 5" id="KW-0863">Zinc-finger</keyword>
<organism evidence="7 8">
    <name type="scientific">Callosobruchus maculatus</name>
    <name type="common">Southern cowpea weevil</name>
    <name type="synonym">Pulse bruchid</name>
    <dbReference type="NCBI Taxonomy" id="64391"/>
    <lineage>
        <taxon>Eukaryota</taxon>
        <taxon>Metazoa</taxon>
        <taxon>Ecdysozoa</taxon>
        <taxon>Arthropoda</taxon>
        <taxon>Hexapoda</taxon>
        <taxon>Insecta</taxon>
        <taxon>Pterygota</taxon>
        <taxon>Neoptera</taxon>
        <taxon>Endopterygota</taxon>
        <taxon>Coleoptera</taxon>
        <taxon>Polyphaga</taxon>
        <taxon>Cucujiformia</taxon>
        <taxon>Chrysomeloidea</taxon>
        <taxon>Chrysomelidae</taxon>
        <taxon>Bruchinae</taxon>
        <taxon>Bruchini</taxon>
        <taxon>Callosobruchus</taxon>
    </lineage>
</organism>
<dbReference type="Gene3D" id="3.30.160.60">
    <property type="entry name" value="Classic Zinc Finger"/>
    <property type="match status" value="6"/>
</dbReference>
<evidence type="ECO:0000256" key="4">
    <source>
        <dbReference type="ARBA" id="ARBA00022833"/>
    </source>
</evidence>
<dbReference type="FunFam" id="3.30.160.60:FF:000624">
    <property type="entry name" value="zinc finger protein 697"/>
    <property type="match status" value="1"/>
</dbReference>
<dbReference type="EMBL" id="CAACVG010005267">
    <property type="protein sequence ID" value="VEN39084.1"/>
    <property type="molecule type" value="Genomic_DNA"/>
</dbReference>
<dbReference type="PROSITE" id="PS50157">
    <property type="entry name" value="ZINC_FINGER_C2H2_2"/>
    <property type="match status" value="5"/>
</dbReference>
<dbReference type="GO" id="GO:0005634">
    <property type="term" value="C:nucleus"/>
    <property type="evidence" value="ECO:0007669"/>
    <property type="project" value="TreeGrafter"/>
</dbReference>
<dbReference type="SMART" id="SM00355">
    <property type="entry name" value="ZnF_C2H2"/>
    <property type="match status" value="8"/>
</dbReference>
<feature type="domain" description="C2H2-type" evidence="6">
    <location>
        <begin position="235"/>
        <end position="262"/>
    </location>
</feature>
<evidence type="ECO:0000259" key="6">
    <source>
        <dbReference type="PROSITE" id="PS50157"/>
    </source>
</evidence>
<dbReference type="PANTHER" id="PTHR14196:SF12">
    <property type="entry name" value="ZINC FINGER PROTEIN 208-LIKE"/>
    <property type="match status" value="1"/>
</dbReference>
<evidence type="ECO:0000256" key="5">
    <source>
        <dbReference type="PROSITE-ProRule" id="PRU00042"/>
    </source>
</evidence>
<dbReference type="GO" id="GO:0000981">
    <property type="term" value="F:DNA-binding transcription factor activity, RNA polymerase II-specific"/>
    <property type="evidence" value="ECO:0007669"/>
    <property type="project" value="TreeGrafter"/>
</dbReference>
<dbReference type="AlphaFoldDB" id="A0A653BU14"/>
<dbReference type="Pfam" id="PF00096">
    <property type="entry name" value="zf-C2H2"/>
    <property type="match status" value="2"/>
</dbReference>
<dbReference type="GO" id="GO:0000977">
    <property type="term" value="F:RNA polymerase II transcription regulatory region sequence-specific DNA binding"/>
    <property type="evidence" value="ECO:0007669"/>
    <property type="project" value="TreeGrafter"/>
</dbReference>
<dbReference type="Proteomes" id="UP000410492">
    <property type="component" value="Unassembled WGS sequence"/>
</dbReference>
<gene>
    <name evidence="7" type="ORF">CALMAC_LOCUS3756</name>
</gene>
<keyword evidence="8" id="KW-1185">Reference proteome</keyword>
<dbReference type="SUPFAM" id="SSF57667">
    <property type="entry name" value="beta-beta-alpha zinc fingers"/>
    <property type="match status" value="4"/>
</dbReference>
<evidence type="ECO:0000256" key="2">
    <source>
        <dbReference type="ARBA" id="ARBA00022737"/>
    </source>
</evidence>
<evidence type="ECO:0000313" key="7">
    <source>
        <dbReference type="EMBL" id="VEN39084.1"/>
    </source>
</evidence>
<feature type="domain" description="C2H2-type" evidence="6">
    <location>
        <begin position="117"/>
        <end position="144"/>
    </location>
</feature>
<dbReference type="PROSITE" id="PS00028">
    <property type="entry name" value="ZINC_FINGER_C2H2_1"/>
    <property type="match status" value="6"/>
</dbReference>
<feature type="domain" description="C2H2-type" evidence="6">
    <location>
        <begin position="64"/>
        <end position="91"/>
    </location>
</feature>
<name>A0A653BU14_CALMS</name>
<dbReference type="InterPro" id="IPR050717">
    <property type="entry name" value="C2H2-ZF_Transcription_Reg"/>
</dbReference>
<protein>
    <recommendedName>
        <fullName evidence="6">C2H2-type domain-containing protein</fullName>
    </recommendedName>
</protein>
<keyword evidence="4" id="KW-0862">Zinc</keyword>
<evidence type="ECO:0000256" key="1">
    <source>
        <dbReference type="ARBA" id="ARBA00022723"/>
    </source>
</evidence>
<dbReference type="FunFam" id="3.30.160.60:FF:002343">
    <property type="entry name" value="Zinc finger protein 33A"/>
    <property type="match status" value="1"/>
</dbReference>
<accession>A0A653BU14</accession>
<keyword evidence="2" id="KW-0677">Repeat</keyword>
<dbReference type="PANTHER" id="PTHR14196">
    <property type="entry name" value="ODD-SKIPPED - RELATED"/>
    <property type="match status" value="1"/>
</dbReference>
<sequence>MVYKDVKVLLSHRIMVVTIVMSSKKNGRRKKVKQADQKAKLSRKEISELQLDNFMNTNAVMTPLRCESCTDTFTSHVDLALHSITHNESDSYTCHICDESESTSEKIITHIRRHDTYCCLKCKKIFKSKLSAYKHSKSHPVEQVACDICGLIVKAKCLNNHVRNKHTEDAPKKMYGCSVCPKVYLNIANLRSHYSQKHREVGIDVSVVCDVCGKKLSCKTKLVQHMRIHTGQKPYVCSYCLRGFVQKTLLDAHLRTHTGEKPFVCSYCGKRFAQGAPYRYHIKTHTGEKKFSCDLCGKRFIAKRVIKLVCTERNATQKVKTIEKKITANTKHHVKT</sequence>